<dbReference type="PRINTS" id="PR00625">
    <property type="entry name" value="JDOMAIN"/>
</dbReference>
<feature type="compositionally biased region" description="Basic and acidic residues" evidence="2">
    <location>
        <begin position="400"/>
        <end position="409"/>
    </location>
</feature>
<dbReference type="InterPro" id="IPR052423">
    <property type="entry name" value="EMIR"/>
</dbReference>
<sequence>MSFFQNISKGIQAKQEEIRNASKAREDGKIWDKKENQWFYYFLDQEWEEIEEKEKQNNNSKNSNGGGGGNGEKAERIVKDREYYDLLGVSTNATATEIKKSYYKKARLCHPDKALDDPQAADKFQNLGHAYNVLSNEQSRAAYDKRGKAETTAEEENGQMDPMVFFNVMFGSTLVEPYIGELGLANIADSMMKDGATATTEEELEAMSEEEREKIMEEKLAVMQEESEFKKAKRQVTCAKNLRTRVQPYLDSISIDSSDGNKMDAKKKFRENCHEEAVKIAQGAQGDFYLKTIGFALEVNAEKYLGFEKSFLGLGGHLALTRQNASGFSSTMGLLGAGIKAASAGVRTMHQAETIQKDMEAAAVAAAAGDIAGAIEKNSTSGDDGKKNDNNNSSGEVLTEEERQQKLAKEMEGAMDDSLPTFLEFALAINKRDIQTTLRDVCKKLFDDASVPKESRFLRAKALKILGGEFVKVGRAMDNLNTAKMSADDIKAQLNVAAMATMAKAQGQEMTQEDQKEMMKQTKEQMEQMQQQQQ</sequence>
<dbReference type="Pfam" id="PF14308">
    <property type="entry name" value="DnaJ-X"/>
    <property type="match status" value="1"/>
</dbReference>
<dbReference type="SMART" id="SM00271">
    <property type="entry name" value="DnaJ"/>
    <property type="match status" value="1"/>
</dbReference>
<feature type="region of interest" description="Disordered" evidence="2">
    <location>
        <begin position="505"/>
        <end position="534"/>
    </location>
</feature>
<dbReference type="Gene3D" id="1.10.287.110">
    <property type="entry name" value="DnaJ domain"/>
    <property type="match status" value="1"/>
</dbReference>
<dbReference type="OrthoDB" id="10250354at2759"/>
<evidence type="ECO:0000313" key="5">
    <source>
        <dbReference type="Proteomes" id="UP000095751"/>
    </source>
</evidence>
<name>A0A1E7FJQ9_9STRA</name>
<evidence type="ECO:0000313" key="4">
    <source>
        <dbReference type="EMBL" id="OEU18410.1"/>
    </source>
</evidence>
<proteinExistence type="predicted"/>
<feature type="coiled-coil region" evidence="1">
    <location>
        <begin position="201"/>
        <end position="235"/>
    </location>
</feature>
<accession>A0A1E7FJQ9</accession>
<dbReference type="PANTHER" id="PTHR44094:SF8">
    <property type="entry name" value="DNAJ HEAT SHOCK N-TERMINAL DOMAIN-CONTAINING PROTEIN-RELATED"/>
    <property type="match status" value="1"/>
</dbReference>
<keyword evidence="1" id="KW-0175">Coiled coil</keyword>
<dbReference type="InterPro" id="IPR036869">
    <property type="entry name" value="J_dom_sf"/>
</dbReference>
<feature type="domain" description="J" evidence="3">
    <location>
        <begin position="82"/>
        <end position="147"/>
    </location>
</feature>
<evidence type="ECO:0000259" key="3">
    <source>
        <dbReference type="PROSITE" id="PS50076"/>
    </source>
</evidence>
<protein>
    <submittedName>
        <fullName evidence="4">DnaJ-domain-containing protein</fullName>
    </submittedName>
</protein>
<dbReference type="FunCoup" id="A0A1E7FJQ9">
    <property type="interactions" value="7"/>
</dbReference>
<evidence type="ECO:0000256" key="1">
    <source>
        <dbReference type="SAM" id="Coils"/>
    </source>
</evidence>
<dbReference type="EMBL" id="KV784356">
    <property type="protein sequence ID" value="OEU18410.1"/>
    <property type="molecule type" value="Genomic_DNA"/>
</dbReference>
<dbReference type="KEGG" id="fcy:FRACYDRAFT_260374"/>
<dbReference type="InterPro" id="IPR018253">
    <property type="entry name" value="DnaJ_domain_CS"/>
</dbReference>
<reference evidence="4 5" key="1">
    <citation type="submission" date="2016-09" db="EMBL/GenBank/DDBJ databases">
        <title>Extensive genetic diversity and differential bi-allelic expression allows diatom success in the polar Southern Ocean.</title>
        <authorList>
            <consortium name="DOE Joint Genome Institute"/>
            <person name="Mock T."/>
            <person name="Otillar R.P."/>
            <person name="Strauss J."/>
            <person name="Dupont C."/>
            <person name="Frickenhaus S."/>
            <person name="Maumus F."/>
            <person name="Mcmullan M."/>
            <person name="Sanges R."/>
            <person name="Schmutz J."/>
            <person name="Toseland A."/>
            <person name="Valas R."/>
            <person name="Veluchamy A."/>
            <person name="Ward B.J."/>
            <person name="Allen A."/>
            <person name="Barry K."/>
            <person name="Falciatore A."/>
            <person name="Ferrante M."/>
            <person name="Fortunato A.E."/>
            <person name="Gloeckner G."/>
            <person name="Gruber A."/>
            <person name="Hipkin R."/>
            <person name="Janech M."/>
            <person name="Kroth P."/>
            <person name="Leese F."/>
            <person name="Lindquist E."/>
            <person name="Lyon B.R."/>
            <person name="Martin J."/>
            <person name="Mayer C."/>
            <person name="Parker M."/>
            <person name="Quesneville H."/>
            <person name="Raymond J."/>
            <person name="Uhlig C."/>
            <person name="Valentin K.U."/>
            <person name="Worden A.Z."/>
            <person name="Armbrust E.V."/>
            <person name="Bowler C."/>
            <person name="Green B."/>
            <person name="Moulton V."/>
            <person name="Van Oosterhout C."/>
            <person name="Grigoriev I."/>
        </authorList>
    </citation>
    <scope>NUCLEOTIDE SEQUENCE [LARGE SCALE GENOMIC DNA]</scope>
    <source>
        <strain evidence="4 5">CCMP1102</strain>
    </source>
</reference>
<dbReference type="PANTHER" id="PTHR44094">
    <property type="entry name" value="DNAJ HEAT SHOCK N-TERMINAL DOMAIN-CONTAINING PROTEIN"/>
    <property type="match status" value="1"/>
</dbReference>
<feature type="region of interest" description="Disordered" evidence="2">
    <location>
        <begin position="51"/>
        <end position="73"/>
    </location>
</feature>
<feature type="compositionally biased region" description="Basic and acidic residues" evidence="2">
    <location>
        <begin position="513"/>
        <end position="526"/>
    </location>
</feature>
<dbReference type="PROSITE" id="PS00636">
    <property type="entry name" value="DNAJ_1"/>
    <property type="match status" value="1"/>
</dbReference>
<dbReference type="InterPro" id="IPR026894">
    <property type="entry name" value="DnaJ_X"/>
</dbReference>
<dbReference type="CDD" id="cd06257">
    <property type="entry name" value="DnaJ"/>
    <property type="match status" value="1"/>
</dbReference>
<dbReference type="InParanoid" id="A0A1E7FJQ9"/>
<evidence type="ECO:0000256" key="2">
    <source>
        <dbReference type="SAM" id="MobiDB-lite"/>
    </source>
</evidence>
<dbReference type="SUPFAM" id="SSF46565">
    <property type="entry name" value="Chaperone J-domain"/>
    <property type="match status" value="1"/>
</dbReference>
<gene>
    <name evidence="4" type="ORF">FRACYDRAFT_260374</name>
</gene>
<keyword evidence="5" id="KW-1185">Reference proteome</keyword>
<organism evidence="4 5">
    <name type="scientific">Fragilariopsis cylindrus CCMP1102</name>
    <dbReference type="NCBI Taxonomy" id="635003"/>
    <lineage>
        <taxon>Eukaryota</taxon>
        <taxon>Sar</taxon>
        <taxon>Stramenopiles</taxon>
        <taxon>Ochrophyta</taxon>
        <taxon>Bacillariophyta</taxon>
        <taxon>Bacillariophyceae</taxon>
        <taxon>Bacillariophycidae</taxon>
        <taxon>Bacillariales</taxon>
        <taxon>Bacillariaceae</taxon>
        <taxon>Fragilariopsis</taxon>
    </lineage>
</organism>
<dbReference type="Pfam" id="PF00226">
    <property type="entry name" value="DnaJ"/>
    <property type="match status" value="1"/>
</dbReference>
<dbReference type="PROSITE" id="PS50076">
    <property type="entry name" value="DNAJ_2"/>
    <property type="match status" value="1"/>
</dbReference>
<dbReference type="AlphaFoldDB" id="A0A1E7FJQ9"/>
<feature type="region of interest" description="Disordered" evidence="2">
    <location>
        <begin position="376"/>
        <end position="409"/>
    </location>
</feature>
<dbReference type="Proteomes" id="UP000095751">
    <property type="component" value="Unassembled WGS sequence"/>
</dbReference>
<dbReference type="InterPro" id="IPR001623">
    <property type="entry name" value="DnaJ_domain"/>
</dbReference>